<dbReference type="InterPro" id="IPR044946">
    <property type="entry name" value="Restrct_endonuc_typeI_TRD_sf"/>
</dbReference>
<dbReference type="Gene3D" id="3.90.220.20">
    <property type="entry name" value="DNA methylase specificity domains"/>
    <property type="match status" value="1"/>
</dbReference>
<dbReference type="STRING" id="931626.Awo_c04440"/>
<name>H6LHR6_ACEWD</name>
<dbReference type="eggNOG" id="COG0732">
    <property type="taxonomic scope" value="Bacteria"/>
</dbReference>
<organism evidence="5 6">
    <name type="scientific">Acetobacterium woodii (strain ATCC 29683 / DSM 1030 / JCM 2381 / KCTC 1655 / WB1)</name>
    <dbReference type="NCBI Taxonomy" id="931626"/>
    <lineage>
        <taxon>Bacteria</taxon>
        <taxon>Bacillati</taxon>
        <taxon>Bacillota</taxon>
        <taxon>Clostridia</taxon>
        <taxon>Eubacteriales</taxon>
        <taxon>Eubacteriaceae</taxon>
        <taxon>Acetobacterium</taxon>
    </lineage>
</organism>
<dbReference type="HOGENOM" id="CLU_2103666_0_0_9"/>
<feature type="domain" description="Type I restriction modification DNA specificity" evidence="4">
    <location>
        <begin position="6"/>
        <end position="101"/>
    </location>
</feature>
<dbReference type="EMBL" id="CP002987">
    <property type="protein sequence ID" value="AFA47245.1"/>
    <property type="molecule type" value="Genomic_DNA"/>
</dbReference>
<dbReference type="Pfam" id="PF01420">
    <property type="entry name" value="Methylase_S"/>
    <property type="match status" value="1"/>
</dbReference>
<evidence type="ECO:0000256" key="2">
    <source>
        <dbReference type="ARBA" id="ARBA00022747"/>
    </source>
</evidence>
<dbReference type="KEGG" id="awo:Awo_c04440"/>
<dbReference type="AlphaFoldDB" id="H6LHR6"/>
<evidence type="ECO:0000256" key="3">
    <source>
        <dbReference type="ARBA" id="ARBA00023125"/>
    </source>
</evidence>
<keyword evidence="6" id="KW-1185">Reference proteome</keyword>
<proteinExistence type="inferred from homology"/>
<evidence type="ECO:0000256" key="1">
    <source>
        <dbReference type="ARBA" id="ARBA00010923"/>
    </source>
</evidence>
<protein>
    <recommendedName>
        <fullName evidence="4">Type I restriction modification DNA specificity domain-containing protein</fullName>
    </recommendedName>
</protein>
<dbReference type="InterPro" id="IPR052021">
    <property type="entry name" value="Type-I_RS_S_subunit"/>
</dbReference>
<dbReference type="GO" id="GO:0009307">
    <property type="term" value="P:DNA restriction-modification system"/>
    <property type="evidence" value="ECO:0007669"/>
    <property type="project" value="UniProtKB-KW"/>
</dbReference>
<dbReference type="InterPro" id="IPR000055">
    <property type="entry name" value="Restrct_endonuc_typeI_TRD"/>
</dbReference>
<reference evidence="5 6" key="2">
    <citation type="journal article" date="2012" name="PLoS ONE">
        <title>An ancient pathway combining carbon dioxide fixation with the generation and utilization of a sodium ion gradient for ATP synthesis.</title>
        <authorList>
            <person name="Poehlein A."/>
            <person name="Schmidt S."/>
            <person name="Kaster A.K."/>
            <person name="Goenrich M."/>
            <person name="Vollmers J."/>
            <person name="Thurmer A."/>
            <person name="Bertsch J."/>
            <person name="Schuchmann K."/>
            <person name="Voigt B."/>
            <person name="Hecker M."/>
            <person name="Daniel R."/>
            <person name="Thauer R.K."/>
            <person name="Gottschalk G."/>
            <person name="Muller V."/>
        </authorList>
    </citation>
    <scope>NUCLEOTIDE SEQUENCE [LARGE SCALE GENOMIC DNA]</scope>
    <source>
        <strain evidence="6">ATCC 29683 / DSM 1030 / JCM 2381 / KCTC 1655 / WB1</strain>
    </source>
</reference>
<dbReference type="PANTHER" id="PTHR30408:SF12">
    <property type="entry name" value="TYPE I RESTRICTION ENZYME MJAVIII SPECIFICITY SUBUNIT"/>
    <property type="match status" value="1"/>
</dbReference>
<gene>
    <name evidence="5" type="ordered locus">Awo_c04440</name>
</gene>
<keyword evidence="3" id="KW-0238">DNA-binding</keyword>
<dbReference type="SUPFAM" id="SSF116734">
    <property type="entry name" value="DNA methylase specificity domain"/>
    <property type="match status" value="1"/>
</dbReference>
<evidence type="ECO:0000313" key="6">
    <source>
        <dbReference type="Proteomes" id="UP000007177"/>
    </source>
</evidence>
<dbReference type="GO" id="GO:0003677">
    <property type="term" value="F:DNA binding"/>
    <property type="evidence" value="ECO:0007669"/>
    <property type="project" value="UniProtKB-KW"/>
</dbReference>
<accession>H6LHR6</accession>
<keyword evidence="2" id="KW-0680">Restriction system</keyword>
<sequence>MLTVQSGHIGTSCIITKDFDNSNCHAVIISRVNREVVHPDYQAYYLNSLHGKRRLKSIFVGTSIKHINTKDLKLFTVPLPPLPEQHRIAEILSTTDAHLEKLEAIIGETQLLKKQ</sequence>
<dbReference type="PANTHER" id="PTHR30408">
    <property type="entry name" value="TYPE-1 RESTRICTION ENZYME ECOKI SPECIFICITY PROTEIN"/>
    <property type="match status" value="1"/>
</dbReference>
<evidence type="ECO:0000259" key="4">
    <source>
        <dbReference type="Pfam" id="PF01420"/>
    </source>
</evidence>
<dbReference type="Proteomes" id="UP000007177">
    <property type="component" value="Chromosome"/>
</dbReference>
<reference evidence="6" key="1">
    <citation type="submission" date="2011-07" db="EMBL/GenBank/DDBJ databases">
        <title>Complete genome sequence of Acetobacterium woodii.</title>
        <authorList>
            <person name="Poehlein A."/>
            <person name="Schmidt S."/>
            <person name="Kaster A.-K."/>
            <person name="Goenrich M."/>
            <person name="Vollmers J."/>
            <person name="Thuermer A."/>
            <person name="Gottschalk G."/>
            <person name="Thauer R.K."/>
            <person name="Daniel R."/>
            <person name="Mueller V."/>
        </authorList>
    </citation>
    <scope>NUCLEOTIDE SEQUENCE [LARGE SCALE GENOMIC DNA]</scope>
    <source>
        <strain evidence="6">ATCC 29683 / DSM 1030 / JCM 2381 / KCTC 1655 / WB1</strain>
    </source>
</reference>
<evidence type="ECO:0000313" key="5">
    <source>
        <dbReference type="EMBL" id="AFA47245.1"/>
    </source>
</evidence>
<comment type="similarity">
    <text evidence="1">Belongs to the type-I restriction system S methylase family.</text>
</comment>